<evidence type="ECO:0000313" key="3">
    <source>
        <dbReference type="WBParaSite" id="PgR058_g030_t01"/>
    </source>
</evidence>
<sequence length="169" mass="18277">MATVRSGAVYVYSSEPFNCVRQFSLVGVLLVASNYQWCSSSCGYCAPILVLLLTKMLQGRAMLVALAGALFIAYAYAAAAVMPVKVGGDAVIKFGAEVNEILQVVGGPEDRQPIVKDGKLTELGRNKFGERATFADGTLTIHKLQESDLTDFFYQIANKPMVITLQSKE</sequence>
<feature type="transmembrane region" description="Helical" evidence="1">
    <location>
        <begin position="61"/>
        <end position="82"/>
    </location>
</feature>
<protein>
    <submittedName>
        <fullName evidence="3">Uncharacterized protein</fullName>
    </submittedName>
</protein>
<keyword evidence="2" id="KW-1185">Reference proteome</keyword>
<evidence type="ECO:0000256" key="1">
    <source>
        <dbReference type="SAM" id="Phobius"/>
    </source>
</evidence>
<reference evidence="3" key="1">
    <citation type="submission" date="2022-11" db="UniProtKB">
        <authorList>
            <consortium name="WormBaseParasite"/>
        </authorList>
    </citation>
    <scope>IDENTIFICATION</scope>
</reference>
<dbReference type="Proteomes" id="UP000887569">
    <property type="component" value="Unplaced"/>
</dbReference>
<proteinExistence type="predicted"/>
<keyword evidence="1" id="KW-0472">Membrane</keyword>
<accession>A0A915BUZ4</accession>
<keyword evidence="1" id="KW-1133">Transmembrane helix</keyword>
<keyword evidence="1" id="KW-0812">Transmembrane</keyword>
<evidence type="ECO:0000313" key="2">
    <source>
        <dbReference type="Proteomes" id="UP000887569"/>
    </source>
</evidence>
<dbReference type="AlphaFoldDB" id="A0A915BUZ4"/>
<organism evidence="2 3">
    <name type="scientific">Parascaris univalens</name>
    <name type="common">Nematode worm</name>
    <dbReference type="NCBI Taxonomy" id="6257"/>
    <lineage>
        <taxon>Eukaryota</taxon>
        <taxon>Metazoa</taxon>
        <taxon>Ecdysozoa</taxon>
        <taxon>Nematoda</taxon>
        <taxon>Chromadorea</taxon>
        <taxon>Rhabditida</taxon>
        <taxon>Spirurina</taxon>
        <taxon>Ascaridomorpha</taxon>
        <taxon>Ascaridoidea</taxon>
        <taxon>Ascarididae</taxon>
        <taxon>Parascaris</taxon>
    </lineage>
</organism>
<name>A0A915BUZ4_PARUN</name>
<dbReference type="WBParaSite" id="PgR058_g030_t01">
    <property type="protein sequence ID" value="PgR058_g030_t01"/>
    <property type="gene ID" value="PgR058_g030"/>
</dbReference>